<sequence length="467" mass="50899">MILVPPVCGLLSAPFSGSTLFGGTLFSSPGNTHFSPLGNTHFSPLGNTHFSPLGNTLFSCPDNTLLSSPDNTHFSPLGNTLFSCPDNTLLSSPDNTLCSYPGTTDRTIFSYPGNTIFSTPGRTYFSTPGDTRSSSAGDILFWTHPLLVPRHILLCDHPFLCRQQTSLQPILPGYSNFLVPIHSPSTPTEALDPASLSQHSIRRYYTARRKTMTVSRVHKAHTKKEKEAARKRGPSLLNKGCGLGRKARVISGAFYYEPTHHRLMVKCHVPKGQRLPDLNRAFQNALESDRDAQPTSPIYVEDGAALALLDMRDGSSTIDDNSSLGSVPRATAVSDTIIAETQNDDADWDMLDGPNTPTMQLHSEIGATTATYLPDVPSEPNFTGDVTTAPPEQPQTQDRIIPTPAPYNASVCTPSQFLDGMLATDPFDFSTVGQAEFNMEVHSHVHMAKGRPWQLSERVRLTLICGF</sequence>
<name>A0ABR0BC54_PURLI</name>
<keyword evidence="3" id="KW-1185">Reference proteome</keyword>
<evidence type="ECO:0000256" key="1">
    <source>
        <dbReference type="SAM" id="MobiDB-lite"/>
    </source>
</evidence>
<protein>
    <submittedName>
        <fullName evidence="2">Uncharacterized protein</fullName>
    </submittedName>
</protein>
<dbReference type="Proteomes" id="UP001287286">
    <property type="component" value="Unassembled WGS sequence"/>
</dbReference>
<proteinExistence type="predicted"/>
<accession>A0ABR0BC54</accession>
<evidence type="ECO:0000313" key="3">
    <source>
        <dbReference type="Proteomes" id="UP001287286"/>
    </source>
</evidence>
<organism evidence="2 3">
    <name type="scientific">Purpureocillium lilacinum</name>
    <name type="common">Paecilomyces lilacinus</name>
    <dbReference type="NCBI Taxonomy" id="33203"/>
    <lineage>
        <taxon>Eukaryota</taxon>
        <taxon>Fungi</taxon>
        <taxon>Dikarya</taxon>
        <taxon>Ascomycota</taxon>
        <taxon>Pezizomycotina</taxon>
        <taxon>Sordariomycetes</taxon>
        <taxon>Hypocreomycetidae</taxon>
        <taxon>Hypocreales</taxon>
        <taxon>Ophiocordycipitaceae</taxon>
        <taxon>Purpureocillium</taxon>
    </lineage>
</organism>
<dbReference type="EMBL" id="JAWRVI010000498">
    <property type="protein sequence ID" value="KAK4064014.1"/>
    <property type="molecule type" value="Genomic_DNA"/>
</dbReference>
<gene>
    <name evidence="2" type="ORF">Purlil1_14142</name>
</gene>
<evidence type="ECO:0000313" key="2">
    <source>
        <dbReference type="EMBL" id="KAK4064014.1"/>
    </source>
</evidence>
<comment type="caution">
    <text evidence="2">The sequence shown here is derived from an EMBL/GenBank/DDBJ whole genome shotgun (WGS) entry which is preliminary data.</text>
</comment>
<reference evidence="2 3" key="1">
    <citation type="journal article" date="2024" name="Microbiol. Resour. Announc.">
        <title>Genome annotations for the ascomycete fungi Trichoderma harzianum, Trichoderma aggressivum, and Purpureocillium lilacinum.</title>
        <authorList>
            <person name="Beijen E.P.W."/>
            <person name="Ohm R.A."/>
        </authorList>
    </citation>
    <scope>NUCLEOTIDE SEQUENCE [LARGE SCALE GENOMIC DNA]</scope>
    <source>
        <strain evidence="2 3">CBS 150709</strain>
    </source>
</reference>
<feature type="region of interest" description="Disordered" evidence="1">
    <location>
        <begin position="387"/>
        <end position="406"/>
    </location>
</feature>